<keyword evidence="4" id="KW-0274">FAD</keyword>
<protein>
    <recommendedName>
        <fullName evidence="6">UDP-galactopyranose mutase C-terminal domain-containing protein</fullName>
    </recommendedName>
</protein>
<feature type="domain" description="UDP-galactopyranose mutase C-terminal" evidence="6">
    <location>
        <begin position="147"/>
        <end position="347"/>
    </location>
</feature>
<dbReference type="AlphaFoldDB" id="A0A6C0BHK8"/>
<dbReference type="NCBIfam" id="TIGR00031">
    <property type="entry name" value="UDP-GALP_mutase"/>
    <property type="match status" value="1"/>
</dbReference>
<dbReference type="EMBL" id="MN739156">
    <property type="protein sequence ID" value="QHS91211.1"/>
    <property type="molecule type" value="Genomic_DNA"/>
</dbReference>
<accession>A0A6C0BHK8</accession>
<comment type="similarity">
    <text evidence="2">Belongs to the UDP-galactopyranose/dTDP-fucopyranose mutase family.</text>
</comment>
<evidence type="ECO:0000256" key="4">
    <source>
        <dbReference type="ARBA" id="ARBA00022827"/>
    </source>
</evidence>
<evidence type="ECO:0000259" key="6">
    <source>
        <dbReference type="Pfam" id="PF03275"/>
    </source>
</evidence>
<evidence type="ECO:0000256" key="3">
    <source>
        <dbReference type="ARBA" id="ARBA00022630"/>
    </source>
</evidence>
<proteinExistence type="inferred from homology"/>
<reference evidence="7" key="1">
    <citation type="journal article" date="2020" name="Nature">
        <title>Giant virus diversity and host interactions through global metagenomics.</title>
        <authorList>
            <person name="Schulz F."/>
            <person name="Roux S."/>
            <person name="Paez-Espino D."/>
            <person name="Jungbluth S."/>
            <person name="Walsh D.A."/>
            <person name="Denef V.J."/>
            <person name="McMahon K.D."/>
            <person name="Konstantinidis K.T."/>
            <person name="Eloe-Fadrosh E.A."/>
            <person name="Kyrpides N.C."/>
            <person name="Woyke T."/>
        </authorList>
    </citation>
    <scope>NUCLEOTIDE SEQUENCE</scope>
    <source>
        <strain evidence="7">GVMAG-M-3300013004-44</strain>
    </source>
</reference>
<evidence type="ECO:0000256" key="5">
    <source>
        <dbReference type="ARBA" id="ARBA00023235"/>
    </source>
</evidence>
<dbReference type="GO" id="GO:0005829">
    <property type="term" value="C:cytosol"/>
    <property type="evidence" value="ECO:0007669"/>
    <property type="project" value="TreeGrafter"/>
</dbReference>
<dbReference type="SUPFAM" id="SSF51971">
    <property type="entry name" value="Nucleotide-binding domain"/>
    <property type="match status" value="1"/>
</dbReference>
<dbReference type="GO" id="GO:0008767">
    <property type="term" value="F:UDP-galactopyranose mutase activity"/>
    <property type="evidence" value="ECO:0007669"/>
    <property type="project" value="InterPro"/>
</dbReference>
<dbReference type="SUPFAM" id="SSF54373">
    <property type="entry name" value="FAD-linked reductases, C-terminal domain"/>
    <property type="match status" value="1"/>
</dbReference>
<dbReference type="GO" id="GO:0050660">
    <property type="term" value="F:flavin adenine dinucleotide binding"/>
    <property type="evidence" value="ECO:0007669"/>
    <property type="project" value="TreeGrafter"/>
</dbReference>
<evidence type="ECO:0000256" key="2">
    <source>
        <dbReference type="ARBA" id="ARBA00009321"/>
    </source>
</evidence>
<dbReference type="Pfam" id="PF03275">
    <property type="entry name" value="GLF"/>
    <property type="match status" value="1"/>
</dbReference>
<evidence type="ECO:0000313" key="7">
    <source>
        <dbReference type="EMBL" id="QHS91211.1"/>
    </source>
</evidence>
<evidence type="ECO:0000256" key="1">
    <source>
        <dbReference type="ARBA" id="ARBA00001974"/>
    </source>
</evidence>
<sequence>MKPILIVGAGLSGCTIARQLAEKGYSIHIIEKRNHIGGNCYDYIDSNGIRINQYGAHIFHTNIERVWKFVNQYSEWTPWYHKVIGKIDTSLFPIPVNIDTVNQLCNESITSEEEMKQWLEEHTESYPQPANSEEVALNRVGKELYEKIFKQYTYKQWNKYPNELHPSVLERIPVRTTNDPHYFSDTYQALPTHGYTAFIQKMIDHPLITVTLDTEYEDSMREKYDSVFYTGPIDTYYQSYHYPKLEYRSIVFEIEELEIDQFQTNSVVNYPSDKEPYTRIVEYKHFLDQKVPGKTTIVKEYTVGEGDPYYPVPTDANKKIYEQYQQLAKEDEKKGIYFVGRLANYKYYNMDGAIDAALNVADHFLHHYSKISE</sequence>
<dbReference type="Gene3D" id="3.40.50.720">
    <property type="entry name" value="NAD(P)-binding Rossmann-like Domain"/>
    <property type="match status" value="3"/>
</dbReference>
<dbReference type="InterPro" id="IPR004379">
    <property type="entry name" value="UDP-GALP_mutase"/>
</dbReference>
<keyword evidence="5" id="KW-0413">Isomerase</keyword>
<name>A0A6C0BHK8_9ZZZZ</name>
<keyword evidence="3" id="KW-0285">Flavoprotein</keyword>
<dbReference type="Pfam" id="PF13450">
    <property type="entry name" value="NAD_binding_8"/>
    <property type="match status" value="1"/>
</dbReference>
<dbReference type="InterPro" id="IPR015899">
    <property type="entry name" value="UDP-GalPyranose_mutase_C"/>
</dbReference>
<dbReference type="PANTHER" id="PTHR21197:SF0">
    <property type="entry name" value="UDP-GALACTOPYRANOSE MUTASE"/>
    <property type="match status" value="1"/>
</dbReference>
<organism evidence="7">
    <name type="scientific">viral metagenome</name>
    <dbReference type="NCBI Taxonomy" id="1070528"/>
    <lineage>
        <taxon>unclassified sequences</taxon>
        <taxon>metagenomes</taxon>
        <taxon>organismal metagenomes</taxon>
    </lineage>
</organism>
<dbReference type="PANTHER" id="PTHR21197">
    <property type="entry name" value="UDP-GALACTOPYRANOSE MUTASE"/>
    <property type="match status" value="1"/>
</dbReference>
<comment type="cofactor">
    <cofactor evidence="1">
        <name>FAD</name>
        <dbReference type="ChEBI" id="CHEBI:57692"/>
    </cofactor>
</comment>